<keyword evidence="5 9" id="KW-0010">Activator</keyword>
<gene>
    <name evidence="12" type="ORF">VTJ49DRAFT_1824</name>
</gene>
<dbReference type="Proteomes" id="UP001583172">
    <property type="component" value="Unassembled WGS sequence"/>
</dbReference>
<evidence type="ECO:0000256" key="8">
    <source>
        <dbReference type="ARBA" id="ARBA00032007"/>
    </source>
</evidence>
<evidence type="ECO:0000256" key="10">
    <source>
        <dbReference type="SAM" id="MobiDB-lite"/>
    </source>
</evidence>
<evidence type="ECO:0000256" key="4">
    <source>
        <dbReference type="ARBA" id="ARBA00023015"/>
    </source>
</evidence>
<dbReference type="PANTHER" id="PTHR12809:SF2">
    <property type="entry name" value="MEDIATOR OF RNA POLYMERASE II TRANSCRIPTION SUBUNIT 14"/>
    <property type="match status" value="1"/>
</dbReference>
<evidence type="ECO:0000313" key="12">
    <source>
        <dbReference type="EMBL" id="KAL1839168.1"/>
    </source>
</evidence>
<dbReference type="InterPro" id="IPR013947">
    <property type="entry name" value="Mediator_Med14"/>
</dbReference>
<feature type="region of interest" description="Disordered" evidence="10">
    <location>
        <begin position="694"/>
        <end position="720"/>
    </location>
</feature>
<evidence type="ECO:0000313" key="13">
    <source>
        <dbReference type="Proteomes" id="UP001583172"/>
    </source>
</evidence>
<evidence type="ECO:0000256" key="6">
    <source>
        <dbReference type="ARBA" id="ARBA00023163"/>
    </source>
</evidence>
<accession>A0ABR3VBF5</accession>
<dbReference type="InterPro" id="IPR055122">
    <property type="entry name" value="Med14_N"/>
</dbReference>
<reference evidence="12 13" key="1">
    <citation type="journal article" date="2024" name="Commun. Biol.">
        <title>Comparative genomic analysis of thermophilic fungi reveals convergent evolutionary adaptations and gene losses.</title>
        <authorList>
            <person name="Steindorff A.S."/>
            <person name="Aguilar-Pontes M.V."/>
            <person name="Robinson A.J."/>
            <person name="Andreopoulos B."/>
            <person name="LaButti K."/>
            <person name="Kuo A."/>
            <person name="Mondo S."/>
            <person name="Riley R."/>
            <person name="Otillar R."/>
            <person name="Haridas S."/>
            <person name="Lipzen A."/>
            <person name="Grimwood J."/>
            <person name="Schmutz J."/>
            <person name="Clum A."/>
            <person name="Reid I.D."/>
            <person name="Moisan M.C."/>
            <person name="Butler G."/>
            <person name="Nguyen T.T.M."/>
            <person name="Dewar K."/>
            <person name="Conant G."/>
            <person name="Drula E."/>
            <person name="Henrissat B."/>
            <person name="Hansel C."/>
            <person name="Singer S."/>
            <person name="Hutchinson M.I."/>
            <person name="de Vries R.P."/>
            <person name="Natvig D.O."/>
            <person name="Powell A.J."/>
            <person name="Tsang A."/>
            <person name="Grigoriev I.V."/>
        </authorList>
    </citation>
    <scope>NUCLEOTIDE SEQUENCE [LARGE SCALE GENOMIC DNA]</scope>
    <source>
        <strain evidence="12 13">CBS 620.91</strain>
    </source>
</reference>
<organism evidence="12 13">
    <name type="scientific">Humicola insolens</name>
    <name type="common">Soft-rot fungus</name>
    <dbReference type="NCBI Taxonomy" id="85995"/>
    <lineage>
        <taxon>Eukaryota</taxon>
        <taxon>Fungi</taxon>
        <taxon>Dikarya</taxon>
        <taxon>Ascomycota</taxon>
        <taxon>Pezizomycotina</taxon>
        <taxon>Sordariomycetes</taxon>
        <taxon>Sordariomycetidae</taxon>
        <taxon>Sordariales</taxon>
        <taxon>Chaetomiaceae</taxon>
        <taxon>Mycothermus</taxon>
    </lineage>
</organism>
<comment type="subunit">
    <text evidence="9">Component of the Mediator complex.</text>
</comment>
<feature type="domain" description="Mediator complex subunit MED14 N-terminal" evidence="11">
    <location>
        <begin position="77"/>
        <end position="301"/>
    </location>
</feature>
<protein>
    <recommendedName>
        <fullName evidence="3 9">Mediator of RNA polymerase II transcription subunit 14</fullName>
    </recommendedName>
    <alternativeName>
        <fullName evidence="8 9">Mediator complex subunit 14</fullName>
    </alternativeName>
</protein>
<evidence type="ECO:0000256" key="7">
    <source>
        <dbReference type="ARBA" id="ARBA00023242"/>
    </source>
</evidence>
<feature type="compositionally biased region" description="Low complexity" evidence="10">
    <location>
        <begin position="694"/>
        <end position="706"/>
    </location>
</feature>
<keyword evidence="13" id="KW-1185">Reference proteome</keyword>
<proteinExistence type="inferred from homology"/>
<keyword evidence="4 9" id="KW-0805">Transcription regulation</keyword>
<comment type="subcellular location">
    <subcellularLocation>
        <location evidence="1 9">Nucleus</location>
    </subcellularLocation>
</comment>
<feature type="compositionally biased region" description="Low complexity" evidence="10">
    <location>
        <begin position="1129"/>
        <end position="1159"/>
    </location>
</feature>
<evidence type="ECO:0000259" key="11">
    <source>
        <dbReference type="Pfam" id="PF08638"/>
    </source>
</evidence>
<feature type="compositionally biased region" description="Low complexity" evidence="10">
    <location>
        <begin position="1057"/>
        <end position="1098"/>
    </location>
</feature>
<evidence type="ECO:0000256" key="9">
    <source>
        <dbReference type="RuleBase" id="RU365082"/>
    </source>
</evidence>
<comment type="caution">
    <text evidence="12">The sequence shown here is derived from an EMBL/GenBank/DDBJ whole genome shotgun (WGS) entry which is preliminary data.</text>
</comment>
<feature type="compositionally biased region" description="Low complexity" evidence="10">
    <location>
        <begin position="1106"/>
        <end position="1122"/>
    </location>
</feature>
<evidence type="ECO:0000256" key="1">
    <source>
        <dbReference type="ARBA" id="ARBA00004123"/>
    </source>
</evidence>
<sequence>MDYSMHSDNRAENDRASIVNGNKEEGVLIKREDSPNGKGLRDGSAMAGENGRDLQGLPDANLSELPDEIQHITAEIMPLGLLLSRLAQFSHGRLQELVLNLASKPLPEVTANGGANGNAAGGMNGNLKAAVNGQLVEDTSPESLEKKTMILNTIKDLHSRWVKALVITEWSRNAEEVGKLIDLRQHLAIELERYTKVFWDMIKVKDEMVFAKVPSPDLKTALEVLGGSTVHWMPDFGYIPDPPLKADEKLHWLNEIDVTLHMRLQLHEFENLPPPWRKYAIDNGRVTFTVPGEFEVDLTIFDEEFENSQFWFLDFRPIFHPAPPELSERARAYVEAQANTLLRDEGLAGCYNFLHELTLTTKIGEFERQANLLRQSGLWIGSLKVERLNRCLSIQYWAQSAGPPSWIILGVNSGKPSEGLHDPGTPSHLTVQWFRDGKRVDDADIPFDADNISVEQLLMTVISKHIDYLLSTIYAKLAAKPRYAQREGRLALQISAENPLNSQLSMRLLGQEDAVLRLSPWTGFFNFLSPPPALVRDWRLRFNSIKNRVEDGPVALERFRCFYAAERLRARAEESGWEVLQTAPLPLDEVKNQIFKRAPASRESLQLVWLRNTSWDPSWFAILSMSLGGDRWWLIEVLNRTAEARETHAHGKYINTFAEIQPPTDLLHQPRIFFEHLSKHAASIMAQIKALRTPAPRGAPTGTPGPVDRIPSDSSASDKPRNHAWAQEFVIVEWKGLAPTPISGFKGYVAGTGSQQQRAWSRVMVEAKLAVANPARFTLLQRTLDRDVFYDSKLGQFTLRFQPEIGEGVIPLLEARVRVLSCLADIVEALKCAGKAAIPERITLSEVAFTYGIPPPPAAGQQPPANSEKYRRWKAVFKLSKDGEIDVDLERGNPHLRVKDYLRVAANGPSTLKRLPRWFVFTLPLFQTLERVQDTWDVPFSKAQGACYIFHKTLDWVALRFALSGAANRRVHIDIKARNRGGNLFWHVSRPKTDANADNENDEFNKLLKQRVWSANGKGFKGLLNSAAASWDGGIDILLCHISETILTLVGTPPPQYLLQQHQQPPQRLQTLPPGQDHQQQLQQLQQQHQQLQQQHQPQPVPPQQQQPGPQARFAHHPQQQGYPPPHMQQPRMMPPQLQQQHQQHMAQFAAQGQAQGQQRGHGGGMAKNAQVVVLE</sequence>
<dbReference type="Pfam" id="PF26204">
    <property type="entry name" value="Med14_fung"/>
    <property type="match status" value="1"/>
</dbReference>
<evidence type="ECO:0000256" key="3">
    <source>
        <dbReference type="ARBA" id="ARBA00019619"/>
    </source>
</evidence>
<evidence type="ECO:0000256" key="2">
    <source>
        <dbReference type="ARBA" id="ARBA00007813"/>
    </source>
</evidence>
<keyword evidence="7 9" id="KW-0539">Nucleus</keyword>
<name>A0ABR3VBF5_HUMIN</name>
<dbReference type="EMBL" id="JAZGSY010000172">
    <property type="protein sequence ID" value="KAL1839168.1"/>
    <property type="molecule type" value="Genomic_DNA"/>
</dbReference>
<comment type="similarity">
    <text evidence="2 9">Belongs to the Mediator complex subunit 14 family.</text>
</comment>
<dbReference type="Pfam" id="PF08638">
    <property type="entry name" value="Med14"/>
    <property type="match status" value="1"/>
</dbReference>
<feature type="region of interest" description="Disordered" evidence="10">
    <location>
        <begin position="1"/>
        <end position="61"/>
    </location>
</feature>
<dbReference type="PANTHER" id="PTHR12809">
    <property type="entry name" value="MEDIATOR COMPLEX SUBUNIT"/>
    <property type="match status" value="1"/>
</dbReference>
<keyword evidence="6 9" id="KW-0804">Transcription</keyword>
<comment type="function">
    <text evidence="9">Component of the Mediator complex, a coactivator involved in the regulated transcription of nearly all RNA polymerase II-dependent genes. Mediator functions as a bridge to convey information from gene-specific regulatory proteins to the basal RNA polymerase II transcription machinery. Mediator is recruited to promoters by direct interactions with regulatory proteins and serves as a scaffold for the assembly of a functional preinitiation complex with RNA polymerase II and the general transcription factors.</text>
</comment>
<evidence type="ECO:0000256" key="5">
    <source>
        <dbReference type="ARBA" id="ARBA00023159"/>
    </source>
</evidence>
<feature type="compositionally biased region" description="Basic and acidic residues" evidence="10">
    <location>
        <begin position="1"/>
        <end position="15"/>
    </location>
</feature>
<feature type="region of interest" description="Disordered" evidence="10">
    <location>
        <begin position="1057"/>
        <end position="1165"/>
    </location>
</feature>
<feature type="compositionally biased region" description="Basic and acidic residues" evidence="10">
    <location>
        <begin position="22"/>
        <end position="41"/>
    </location>
</feature>